<dbReference type="AlphaFoldDB" id="A0A975G5J1"/>
<dbReference type="Gene3D" id="3.90.1720.10">
    <property type="entry name" value="endopeptidase domain like (from Nostoc punctiforme)"/>
    <property type="match status" value="1"/>
</dbReference>
<keyword evidence="1" id="KW-0732">Signal</keyword>
<dbReference type="KEGG" id="lamb:KBB96_12665"/>
<dbReference type="InterPro" id="IPR038765">
    <property type="entry name" value="Papain-like_cys_pep_sf"/>
</dbReference>
<organism evidence="2 3">
    <name type="scientific">Luteolibacter ambystomatis</name>
    <dbReference type="NCBI Taxonomy" id="2824561"/>
    <lineage>
        <taxon>Bacteria</taxon>
        <taxon>Pseudomonadati</taxon>
        <taxon>Verrucomicrobiota</taxon>
        <taxon>Verrucomicrobiia</taxon>
        <taxon>Verrucomicrobiales</taxon>
        <taxon>Verrucomicrobiaceae</taxon>
        <taxon>Luteolibacter</taxon>
    </lineage>
</organism>
<dbReference type="RefSeq" id="WP_211629811.1">
    <property type="nucleotide sequence ID" value="NZ_CP073100.1"/>
</dbReference>
<dbReference type="InterPro" id="IPR024453">
    <property type="entry name" value="Peptidase_C92"/>
</dbReference>
<accession>A0A975G5J1</accession>
<dbReference type="Pfam" id="PF05708">
    <property type="entry name" value="Peptidase_C92"/>
    <property type="match status" value="1"/>
</dbReference>
<reference evidence="2" key="1">
    <citation type="submission" date="2021-04" db="EMBL/GenBank/DDBJ databases">
        <title>Luteolibacter sp. 32A isolated from the skin of an Anderson's salamander (Ambystoma andersonii).</title>
        <authorList>
            <person name="Spergser J."/>
            <person name="Busse H.-J."/>
        </authorList>
    </citation>
    <scope>NUCLEOTIDE SEQUENCE</scope>
    <source>
        <strain evidence="2">32A</strain>
    </source>
</reference>
<evidence type="ECO:0000256" key="1">
    <source>
        <dbReference type="SAM" id="SignalP"/>
    </source>
</evidence>
<dbReference type="Proteomes" id="UP000676169">
    <property type="component" value="Chromosome"/>
</dbReference>
<keyword evidence="3" id="KW-1185">Reference proteome</keyword>
<dbReference type="SUPFAM" id="SSF54001">
    <property type="entry name" value="Cysteine proteinases"/>
    <property type="match status" value="1"/>
</dbReference>
<feature type="signal peptide" evidence="1">
    <location>
        <begin position="1"/>
        <end position="19"/>
    </location>
</feature>
<protein>
    <recommendedName>
        <fullName evidence="4">YiiX family permuted papain-like enzyme</fullName>
    </recommendedName>
</protein>
<name>A0A975G5J1_9BACT</name>
<gene>
    <name evidence="2" type="ORF">KBB96_12665</name>
</gene>
<dbReference type="EMBL" id="CP073100">
    <property type="protein sequence ID" value="QUE49722.1"/>
    <property type="molecule type" value="Genomic_DNA"/>
</dbReference>
<evidence type="ECO:0000313" key="3">
    <source>
        <dbReference type="Proteomes" id="UP000676169"/>
    </source>
</evidence>
<evidence type="ECO:0000313" key="2">
    <source>
        <dbReference type="EMBL" id="QUE49722.1"/>
    </source>
</evidence>
<proteinExistence type="predicted"/>
<sequence>MRKLLSMLLLCLGIQTGWADSTAKKTGAAYEPQEGDIVFQSLPNGWGMDLVDAIEGSTHSPYSHCGMVFQTSGAWMVIEAIGPVQHTPLAEWIARGRKKKVWAYRLAEDQKKFIPTALAAMNKDLGKPYDPRYRFDDDAIYCSELIWRGWKAATGHGLGKTVKLGELDWQPYRKLIERIEGTTTIPVDREMITPRDLAAARELTQVYPLP</sequence>
<feature type="chain" id="PRO_5037974654" description="YiiX family permuted papain-like enzyme" evidence="1">
    <location>
        <begin position="20"/>
        <end position="210"/>
    </location>
</feature>
<evidence type="ECO:0008006" key="4">
    <source>
        <dbReference type="Google" id="ProtNLM"/>
    </source>
</evidence>